<evidence type="ECO:0000256" key="1">
    <source>
        <dbReference type="SAM" id="MobiDB-lite"/>
    </source>
</evidence>
<keyword evidence="3" id="KW-0732">Signal</keyword>
<evidence type="ECO:0000256" key="2">
    <source>
        <dbReference type="SAM" id="Phobius"/>
    </source>
</evidence>
<keyword evidence="2" id="KW-0472">Membrane</keyword>
<dbReference type="EMBL" id="LUGG01000007">
    <property type="protein sequence ID" value="OBZ72846.1"/>
    <property type="molecule type" value="Genomic_DNA"/>
</dbReference>
<feature type="region of interest" description="Disordered" evidence="1">
    <location>
        <begin position="417"/>
        <end position="472"/>
    </location>
</feature>
<comment type="caution">
    <text evidence="4">The sequence shown here is derived from an EMBL/GenBank/DDBJ whole genome shotgun (WGS) entry which is preliminary data.</text>
</comment>
<proteinExistence type="predicted"/>
<feature type="transmembrane region" description="Helical" evidence="2">
    <location>
        <begin position="263"/>
        <end position="287"/>
    </location>
</feature>
<dbReference type="OrthoDB" id="2527908at2759"/>
<dbReference type="AlphaFoldDB" id="A0A1C7M914"/>
<feature type="signal peptide" evidence="3">
    <location>
        <begin position="1"/>
        <end position="24"/>
    </location>
</feature>
<protein>
    <submittedName>
        <fullName evidence="4">Uncharacterized protein</fullName>
    </submittedName>
</protein>
<feature type="chain" id="PRO_5008889004" evidence="3">
    <location>
        <begin position="25"/>
        <end position="516"/>
    </location>
</feature>
<keyword evidence="2" id="KW-1133">Transmembrane helix</keyword>
<dbReference type="OMA" id="NTHRRDA"/>
<gene>
    <name evidence="4" type="ORF">A0H81_07009</name>
</gene>
<name>A0A1C7M914_GRIFR</name>
<dbReference type="Proteomes" id="UP000092993">
    <property type="component" value="Unassembled WGS sequence"/>
</dbReference>
<evidence type="ECO:0000256" key="3">
    <source>
        <dbReference type="SAM" id="SignalP"/>
    </source>
</evidence>
<evidence type="ECO:0000313" key="4">
    <source>
        <dbReference type="EMBL" id="OBZ72846.1"/>
    </source>
</evidence>
<accession>A0A1C7M914</accession>
<keyword evidence="2" id="KW-0812">Transmembrane</keyword>
<organism evidence="4 5">
    <name type="scientific">Grifola frondosa</name>
    <name type="common">Maitake</name>
    <name type="synonym">Polyporus frondosus</name>
    <dbReference type="NCBI Taxonomy" id="5627"/>
    <lineage>
        <taxon>Eukaryota</taxon>
        <taxon>Fungi</taxon>
        <taxon>Dikarya</taxon>
        <taxon>Basidiomycota</taxon>
        <taxon>Agaricomycotina</taxon>
        <taxon>Agaricomycetes</taxon>
        <taxon>Polyporales</taxon>
        <taxon>Grifolaceae</taxon>
        <taxon>Grifola</taxon>
    </lineage>
</organism>
<feature type="region of interest" description="Disordered" evidence="1">
    <location>
        <begin position="494"/>
        <end position="516"/>
    </location>
</feature>
<reference evidence="4 5" key="1">
    <citation type="submission" date="2016-03" db="EMBL/GenBank/DDBJ databases">
        <title>Whole genome sequencing of Grifola frondosa 9006-11.</title>
        <authorList>
            <person name="Min B."/>
            <person name="Park H."/>
            <person name="Kim J.-G."/>
            <person name="Cho H."/>
            <person name="Oh Y.-L."/>
            <person name="Kong W.-S."/>
            <person name="Choi I.-G."/>
        </authorList>
    </citation>
    <scope>NUCLEOTIDE SEQUENCE [LARGE SCALE GENOMIC DNA]</scope>
    <source>
        <strain evidence="4 5">9006-11</strain>
    </source>
</reference>
<feature type="compositionally biased region" description="Polar residues" evidence="1">
    <location>
        <begin position="447"/>
        <end position="472"/>
    </location>
</feature>
<sequence length="516" mass="54667">MDSLGRICALLFLTLQVLIPRCEAQSQAFQWKFAGNSFSSELQACTNLTIEIQPLNSSTTSIGTPSYSLLAFELGGVPTTTALGSNVSQLAPWQVNHRIGASLLLTVVDGDGNIGGFPPNLFTVAGNDASCLPPMSLAQSIRITPNVTSSLSTCQQWGLSITGGAKPYNLSIAAVNSPVLTNVTMGPSDDHFTYIDRANPGTQLIAAVVDANGQWSVATDAVSTTGSSDISCTGLVSLSGSSAGIADAPASPKSSSAKNHTTAIALGIVFGLVVSLILAAVGGWWWWRRKRRLAQGIMDGQDAKARPFSNGEEQRPSLNLDMGEVEKMVQVDSVRMRSTSWSMDRARVTASPTSMDMASTALPSAPEPVLTAIHIRTANLDGRLPMSATPDLCAPNSTSPAATRSPSVRYRKAIEAHAEAQAARTRRMQSAHASPSARVIPSRPARRSQSTSDAVRQSPSYHVPSRQTRTPLRSSLLALEPEVEADIIIQHQDGGIVEELPPPYLDQYRPGPAVSS</sequence>
<keyword evidence="5" id="KW-1185">Reference proteome</keyword>
<evidence type="ECO:0000313" key="5">
    <source>
        <dbReference type="Proteomes" id="UP000092993"/>
    </source>
</evidence>